<protein>
    <submittedName>
        <fullName evidence="1">Uncharacterized protein</fullName>
    </submittedName>
</protein>
<dbReference type="EMBL" id="MCFA01000064">
    <property type="protein sequence ID" value="ORY11161.1"/>
    <property type="molecule type" value="Genomic_DNA"/>
</dbReference>
<keyword evidence="2" id="KW-1185">Reference proteome</keyword>
<name>A0A1Y1ZLL6_9PLEO</name>
<evidence type="ECO:0000313" key="1">
    <source>
        <dbReference type="EMBL" id="ORY11161.1"/>
    </source>
</evidence>
<gene>
    <name evidence="1" type="ORF">BCR34DRAFT_601610</name>
</gene>
<accession>A0A1Y1ZLL6</accession>
<evidence type="ECO:0000313" key="2">
    <source>
        <dbReference type="Proteomes" id="UP000193144"/>
    </source>
</evidence>
<comment type="caution">
    <text evidence="1">The sequence shown here is derived from an EMBL/GenBank/DDBJ whole genome shotgun (WGS) entry which is preliminary data.</text>
</comment>
<sequence>MYTINLPAAAASGTSPQPSPSSNQPPIYVLMHRYISYTIDPSTNQPTKVLSLRMDWHGRPVSIYANKDLALEASRKQGHRVKLSDGDWDPVDTTGVLCPVRTDMRDGVWWFWVEERDWVDRRSQLYDSEDGDELSDKVREEVVSVWDHGEKERKEKKEKCQVM</sequence>
<dbReference type="AlphaFoldDB" id="A0A1Y1ZLL6"/>
<dbReference type="Proteomes" id="UP000193144">
    <property type="component" value="Unassembled WGS sequence"/>
</dbReference>
<proteinExistence type="predicted"/>
<organism evidence="1 2">
    <name type="scientific">Clohesyomyces aquaticus</name>
    <dbReference type="NCBI Taxonomy" id="1231657"/>
    <lineage>
        <taxon>Eukaryota</taxon>
        <taxon>Fungi</taxon>
        <taxon>Dikarya</taxon>
        <taxon>Ascomycota</taxon>
        <taxon>Pezizomycotina</taxon>
        <taxon>Dothideomycetes</taxon>
        <taxon>Pleosporomycetidae</taxon>
        <taxon>Pleosporales</taxon>
        <taxon>Lindgomycetaceae</taxon>
        <taxon>Clohesyomyces</taxon>
    </lineage>
</organism>
<reference evidence="1 2" key="1">
    <citation type="submission" date="2016-07" db="EMBL/GenBank/DDBJ databases">
        <title>Pervasive Adenine N6-methylation of Active Genes in Fungi.</title>
        <authorList>
            <consortium name="DOE Joint Genome Institute"/>
            <person name="Mondo S.J."/>
            <person name="Dannebaum R.O."/>
            <person name="Kuo R.C."/>
            <person name="Labutti K."/>
            <person name="Haridas S."/>
            <person name="Kuo A."/>
            <person name="Salamov A."/>
            <person name="Ahrendt S.R."/>
            <person name="Lipzen A."/>
            <person name="Sullivan W."/>
            <person name="Andreopoulos W.B."/>
            <person name="Clum A."/>
            <person name="Lindquist E."/>
            <person name="Daum C."/>
            <person name="Ramamoorthy G.K."/>
            <person name="Gryganskyi A."/>
            <person name="Culley D."/>
            <person name="Magnuson J.K."/>
            <person name="James T.Y."/>
            <person name="O'Malley M.A."/>
            <person name="Stajich J.E."/>
            <person name="Spatafora J.W."/>
            <person name="Visel A."/>
            <person name="Grigoriev I.V."/>
        </authorList>
    </citation>
    <scope>NUCLEOTIDE SEQUENCE [LARGE SCALE GENOMIC DNA]</scope>
    <source>
        <strain evidence="1 2">CBS 115471</strain>
    </source>
</reference>